<dbReference type="InterPro" id="IPR009057">
    <property type="entry name" value="Homeodomain-like_sf"/>
</dbReference>
<protein>
    <recommendedName>
        <fullName evidence="1">Winged helix-turn helix domain-containing protein</fullName>
    </recommendedName>
</protein>
<gene>
    <name evidence="2" type="ORF">MNV_730001</name>
</gene>
<dbReference type="RefSeq" id="WP_179294040.1">
    <property type="nucleotide sequence ID" value="NZ_FZMP01000222.1"/>
</dbReference>
<evidence type="ECO:0000313" key="3">
    <source>
        <dbReference type="Proteomes" id="UP000218615"/>
    </source>
</evidence>
<keyword evidence="3" id="KW-1185">Reference proteome</keyword>
<dbReference type="Gene3D" id="1.10.10.10">
    <property type="entry name" value="Winged helix-like DNA-binding domain superfamily/Winged helix DNA-binding domain"/>
    <property type="match status" value="1"/>
</dbReference>
<dbReference type="OrthoDB" id="195008at2157"/>
<proteinExistence type="predicted"/>
<accession>A0A284VTC4</accession>
<dbReference type="SUPFAM" id="SSF46689">
    <property type="entry name" value="Homeodomain-like"/>
    <property type="match status" value="1"/>
</dbReference>
<dbReference type="InterPro" id="IPR025959">
    <property type="entry name" value="Winged_HTH_dom"/>
</dbReference>
<dbReference type="EMBL" id="FZMP01000222">
    <property type="protein sequence ID" value="SNQ62448.1"/>
    <property type="molecule type" value="Genomic_DNA"/>
</dbReference>
<feature type="domain" description="Winged helix-turn helix" evidence="1">
    <location>
        <begin position="102"/>
        <end position="146"/>
    </location>
</feature>
<dbReference type="Pfam" id="PF13592">
    <property type="entry name" value="HTH_33"/>
    <property type="match status" value="1"/>
</dbReference>
<organism evidence="2 3">
    <name type="scientific">Candidatus Methanoperedens nitratireducens</name>
    <dbReference type="NCBI Taxonomy" id="1392998"/>
    <lineage>
        <taxon>Archaea</taxon>
        <taxon>Methanobacteriati</taxon>
        <taxon>Methanobacteriota</taxon>
        <taxon>Stenosarchaea group</taxon>
        <taxon>Methanomicrobia</taxon>
        <taxon>Methanosarcinales</taxon>
        <taxon>ANME-2 cluster</taxon>
        <taxon>Candidatus Methanoperedentaceae</taxon>
        <taxon>Candidatus Methanoperedens</taxon>
    </lineage>
</organism>
<evidence type="ECO:0000313" key="2">
    <source>
        <dbReference type="EMBL" id="SNQ62448.1"/>
    </source>
</evidence>
<evidence type="ECO:0000259" key="1">
    <source>
        <dbReference type="Pfam" id="PF13592"/>
    </source>
</evidence>
<dbReference type="InterPro" id="IPR036388">
    <property type="entry name" value="WH-like_DNA-bd_sf"/>
</dbReference>
<dbReference type="Proteomes" id="UP000218615">
    <property type="component" value="Unassembled WGS sequence"/>
</dbReference>
<reference evidence="3" key="1">
    <citation type="submission" date="2017-06" db="EMBL/GenBank/DDBJ databases">
        <authorList>
            <person name="Cremers G."/>
        </authorList>
    </citation>
    <scope>NUCLEOTIDE SEQUENCE [LARGE SCALE GENOMIC DNA]</scope>
</reference>
<name>A0A284VTC4_9EURY</name>
<dbReference type="AlphaFoldDB" id="A0A284VTC4"/>
<sequence length="162" mass="18701">MDYFASTSLSKLKKMIDAEKDATIKQKLLVVWHKKKGKTEKGIEEILLVPKSTVGYLVRKFRKKGIKGFERKPGSGGHNRYLTNEQEQELKDMLASRPMATKEVLVHIKENYGKRYHPNYVPKLLRRLGQSLITPRKRHYKANPRSGWAFKGHIKKAEAVEG</sequence>